<dbReference type="AlphaFoldDB" id="A0AAE0N5E5"/>
<feature type="transmembrane region" description="Helical" evidence="1">
    <location>
        <begin position="7"/>
        <end position="27"/>
    </location>
</feature>
<comment type="caution">
    <text evidence="2">The sequence shown here is derived from an EMBL/GenBank/DDBJ whole genome shotgun (WGS) entry which is preliminary data.</text>
</comment>
<organism evidence="2 3">
    <name type="scientific">Lasiosphaeria ovina</name>
    <dbReference type="NCBI Taxonomy" id="92902"/>
    <lineage>
        <taxon>Eukaryota</taxon>
        <taxon>Fungi</taxon>
        <taxon>Dikarya</taxon>
        <taxon>Ascomycota</taxon>
        <taxon>Pezizomycotina</taxon>
        <taxon>Sordariomycetes</taxon>
        <taxon>Sordariomycetidae</taxon>
        <taxon>Sordariales</taxon>
        <taxon>Lasiosphaeriaceae</taxon>
        <taxon>Lasiosphaeria</taxon>
    </lineage>
</organism>
<proteinExistence type="predicted"/>
<dbReference type="EMBL" id="JAULSN010000005">
    <property type="protein sequence ID" value="KAK3370843.1"/>
    <property type="molecule type" value="Genomic_DNA"/>
</dbReference>
<evidence type="ECO:0000256" key="1">
    <source>
        <dbReference type="SAM" id="Phobius"/>
    </source>
</evidence>
<keyword evidence="1" id="KW-1133">Transmembrane helix</keyword>
<evidence type="ECO:0000313" key="3">
    <source>
        <dbReference type="Proteomes" id="UP001287356"/>
    </source>
</evidence>
<name>A0AAE0N5E5_9PEZI</name>
<keyword evidence="3" id="KW-1185">Reference proteome</keyword>
<protein>
    <submittedName>
        <fullName evidence="2">Uncharacterized protein</fullName>
    </submittedName>
</protein>
<gene>
    <name evidence="2" type="ORF">B0T24DRAFT_679992</name>
</gene>
<evidence type="ECO:0000313" key="2">
    <source>
        <dbReference type="EMBL" id="KAK3370843.1"/>
    </source>
</evidence>
<keyword evidence="1" id="KW-0812">Transmembrane</keyword>
<reference evidence="2" key="1">
    <citation type="journal article" date="2023" name="Mol. Phylogenet. Evol.">
        <title>Genome-scale phylogeny and comparative genomics of the fungal order Sordariales.</title>
        <authorList>
            <person name="Hensen N."/>
            <person name="Bonometti L."/>
            <person name="Westerberg I."/>
            <person name="Brannstrom I.O."/>
            <person name="Guillou S."/>
            <person name="Cros-Aarteil S."/>
            <person name="Calhoun S."/>
            <person name="Haridas S."/>
            <person name="Kuo A."/>
            <person name="Mondo S."/>
            <person name="Pangilinan J."/>
            <person name="Riley R."/>
            <person name="LaButti K."/>
            <person name="Andreopoulos B."/>
            <person name="Lipzen A."/>
            <person name="Chen C."/>
            <person name="Yan M."/>
            <person name="Daum C."/>
            <person name="Ng V."/>
            <person name="Clum A."/>
            <person name="Steindorff A."/>
            <person name="Ohm R.A."/>
            <person name="Martin F."/>
            <person name="Silar P."/>
            <person name="Natvig D.O."/>
            <person name="Lalanne C."/>
            <person name="Gautier V."/>
            <person name="Ament-Velasquez S.L."/>
            <person name="Kruys A."/>
            <person name="Hutchinson M.I."/>
            <person name="Powell A.J."/>
            <person name="Barry K."/>
            <person name="Miller A.N."/>
            <person name="Grigoriev I.V."/>
            <person name="Debuchy R."/>
            <person name="Gladieux P."/>
            <person name="Hiltunen Thoren M."/>
            <person name="Johannesson H."/>
        </authorList>
    </citation>
    <scope>NUCLEOTIDE SEQUENCE</scope>
    <source>
        <strain evidence="2">CBS 958.72</strain>
    </source>
</reference>
<sequence>MALPLRVIVPATVVCALYTVCRVYFYVEDFMSLRVQPVGIFVTANQAGRFRFDQFLGGGYFND</sequence>
<dbReference type="Proteomes" id="UP001287356">
    <property type="component" value="Unassembled WGS sequence"/>
</dbReference>
<keyword evidence="1" id="KW-0472">Membrane</keyword>
<reference evidence="2" key="2">
    <citation type="submission" date="2023-06" db="EMBL/GenBank/DDBJ databases">
        <authorList>
            <consortium name="Lawrence Berkeley National Laboratory"/>
            <person name="Haridas S."/>
            <person name="Hensen N."/>
            <person name="Bonometti L."/>
            <person name="Westerberg I."/>
            <person name="Brannstrom I.O."/>
            <person name="Guillou S."/>
            <person name="Cros-Aarteil S."/>
            <person name="Calhoun S."/>
            <person name="Kuo A."/>
            <person name="Mondo S."/>
            <person name="Pangilinan J."/>
            <person name="Riley R."/>
            <person name="Labutti K."/>
            <person name="Andreopoulos B."/>
            <person name="Lipzen A."/>
            <person name="Chen C."/>
            <person name="Yanf M."/>
            <person name="Daum C."/>
            <person name="Ng V."/>
            <person name="Clum A."/>
            <person name="Steindorff A."/>
            <person name="Ohm R."/>
            <person name="Martin F."/>
            <person name="Silar P."/>
            <person name="Natvig D."/>
            <person name="Lalanne C."/>
            <person name="Gautier V."/>
            <person name="Ament-Velasquez S.L."/>
            <person name="Kruys A."/>
            <person name="Hutchinson M.I."/>
            <person name="Powell A.J."/>
            <person name="Barry K."/>
            <person name="Miller A.N."/>
            <person name="Grigoriev I.V."/>
            <person name="Debuchy R."/>
            <person name="Gladieux P."/>
            <person name="Thoren M.H."/>
            <person name="Johannesson H."/>
        </authorList>
    </citation>
    <scope>NUCLEOTIDE SEQUENCE</scope>
    <source>
        <strain evidence="2">CBS 958.72</strain>
    </source>
</reference>
<accession>A0AAE0N5E5</accession>